<proteinExistence type="predicted"/>
<organism evidence="1 2">
    <name type="scientific">Hymenobacter cellulosilyticus</name>
    <dbReference type="NCBI Taxonomy" id="2932248"/>
    <lineage>
        <taxon>Bacteria</taxon>
        <taxon>Pseudomonadati</taxon>
        <taxon>Bacteroidota</taxon>
        <taxon>Cytophagia</taxon>
        <taxon>Cytophagales</taxon>
        <taxon>Hymenobacteraceae</taxon>
        <taxon>Hymenobacter</taxon>
    </lineage>
</organism>
<dbReference type="KEGG" id="hcu:MUN79_16555"/>
<name>A0A8T9Q4E0_9BACT</name>
<gene>
    <name evidence="1" type="ORF">MUN79_16555</name>
</gene>
<dbReference type="RefSeq" id="WP_244673771.1">
    <property type="nucleotide sequence ID" value="NZ_CP095046.1"/>
</dbReference>
<evidence type="ECO:0000313" key="1">
    <source>
        <dbReference type="EMBL" id="UOQ70349.1"/>
    </source>
</evidence>
<dbReference type="AlphaFoldDB" id="A0A8T9Q4E0"/>
<dbReference type="EMBL" id="CP095046">
    <property type="protein sequence ID" value="UOQ70349.1"/>
    <property type="molecule type" value="Genomic_DNA"/>
</dbReference>
<keyword evidence="2" id="KW-1185">Reference proteome</keyword>
<accession>A0A8T9Q4E0</accession>
<dbReference type="Proteomes" id="UP000831796">
    <property type="component" value="Chromosome"/>
</dbReference>
<sequence>MLIQASVFRQFGLDENLTRYGHEDTKFGWLLRQAQVPVRHLDNPVLHDGLEPAAVFLEKSHQAVRNLALLYRHEQLGAETRLMRLALQVCRTGLSKFVQTSLRLLLPALRRNLLSESPNLRQFDLLKLYWLLQELSQPLEREKARL</sequence>
<protein>
    <submittedName>
        <fullName evidence="1">Uncharacterized protein</fullName>
    </submittedName>
</protein>
<reference evidence="1" key="1">
    <citation type="submission" date="2022-04" db="EMBL/GenBank/DDBJ databases">
        <title>Hymenobacter sp. isolated from the air.</title>
        <authorList>
            <person name="Won M."/>
            <person name="Lee C.-M."/>
            <person name="Woen H.-Y."/>
            <person name="Kwon S.-W."/>
        </authorList>
    </citation>
    <scope>NUCLEOTIDE SEQUENCE</scope>
    <source>
        <strain evidence="1">5116S-3</strain>
    </source>
</reference>
<evidence type="ECO:0000313" key="2">
    <source>
        <dbReference type="Proteomes" id="UP000831796"/>
    </source>
</evidence>